<proteinExistence type="predicted"/>
<dbReference type="NCBIfam" id="NF040628">
    <property type="entry name" value="GT-D_rel"/>
    <property type="match status" value="1"/>
</dbReference>
<reference evidence="3" key="1">
    <citation type="submission" date="2017-07" db="EMBL/GenBank/DDBJ databases">
        <title>Draft genome sequence of Effusibacillus lacus strain skLN1.</title>
        <authorList>
            <person name="Watanabe M."/>
            <person name="Kojima H."/>
            <person name="Fukui M."/>
        </authorList>
    </citation>
    <scope>NUCLEOTIDE SEQUENCE [LARGE SCALE GENOMIC DNA]</scope>
    <source>
        <strain evidence="3">skLN1</strain>
    </source>
</reference>
<evidence type="ECO:0000313" key="3">
    <source>
        <dbReference type="Proteomes" id="UP000217785"/>
    </source>
</evidence>
<comment type="caution">
    <text evidence="2">The sequence shown here is derived from an EMBL/GenBank/DDBJ whole genome shotgun (WGS) entry which is preliminary data.</text>
</comment>
<dbReference type="Proteomes" id="UP000217785">
    <property type="component" value="Unassembled WGS sequence"/>
</dbReference>
<keyword evidence="3" id="KW-1185">Reference proteome</keyword>
<dbReference type="EMBL" id="BDUF01000112">
    <property type="protein sequence ID" value="GAX92003.1"/>
    <property type="molecule type" value="Genomic_DNA"/>
</dbReference>
<dbReference type="Pfam" id="PF22882">
    <property type="entry name" value="GT-D-like"/>
    <property type="match status" value="1"/>
</dbReference>
<dbReference type="InterPro" id="IPR055171">
    <property type="entry name" value="GT-D-like"/>
</dbReference>
<protein>
    <recommendedName>
        <fullName evidence="1">GT-D fold-like domain-containing protein</fullName>
    </recommendedName>
</protein>
<name>A0A292YTB2_9BACL</name>
<sequence>MEKISFGKTLKTEEVIEIIDQAIRAKKPFSLVRVGDGENLVLAQQHVMPIKRVIRTRWGRRSRTTKTKGIRLPNTTARDRMIEAIKRADLVGIPDYNDGELKAPQKYLRPLTNKCFKAYGIRPKRVCHTLVNRHLVEKKSFWEMLRGRKVALISKWADSFADLVNKQYPEFNIKIVKRISFSQYNQIKDTVRRMKNVECDIVLISAGVNAVILAEKLAREQKRVAIDFGKSAMFMVQNNTDRLQPWKG</sequence>
<dbReference type="AlphaFoldDB" id="A0A292YTB2"/>
<evidence type="ECO:0000259" key="1">
    <source>
        <dbReference type="Pfam" id="PF22882"/>
    </source>
</evidence>
<dbReference type="RefSeq" id="WP_096184348.1">
    <property type="nucleotide sequence ID" value="NZ_BDUF01000112.1"/>
</dbReference>
<dbReference type="InterPro" id="IPR049785">
    <property type="entry name" value="GT-D-like_firm"/>
</dbReference>
<feature type="domain" description="GT-D fold-like" evidence="1">
    <location>
        <begin position="10"/>
        <end position="234"/>
    </location>
</feature>
<dbReference type="OrthoDB" id="2655332at2"/>
<evidence type="ECO:0000313" key="2">
    <source>
        <dbReference type="EMBL" id="GAX92003.1"/>
    </source>
</evidence>
<gene>
    <name evidence="2" type="ORF">EFBL_3694</name>
</gene>
<organism evidence="2 3">
    <name type="scientific">Effusibacillus lacus</name>
    <dbReference type="NCBI Taxonomy" id="1348429"/>
    <lineage>
        <taxon>Bacteria</taxon>
        <taxon>Bacillati</taxon>
        <taxon>Bacillota</taxon>
        <taxon>Bacilli</taxon>
        <taxon>Bacillales</taxon>
        <taxon>Alicyclobacillaceae</taxon>
        <taxon>Effusibacillus</taxon>
    </lineage>
</organism>
<accession>A0A292YTB2</accession>